<dbReference type="EMBL" id="ML987200">
    <property type="protein sequence ID" value="KAF2245519.1"/>
    <property type="molecule type" value="Genomic_DNA"/>
</dbReference>
<keyword evidence="1" id="KW-1133">Transmembrane helix</keyword>
<proteinExistence type="predicted"/>
<evidence type="ECO:0000313" key="3">
    <source>
        <dbReference type="Proteomes" id="UP000800094"/>
    </source>
</evidence>
<evidence type="ECO:0000256" key="1">
    <source>
        <dbReference type="SAM" id="Phobius"/>
    </source>
</evidence>
<dbReference type="Proteomes" id="UP000800094">
    <property type="component" value="Unassembled WGS sequence"/>
</dbReference>
<protein>
    <submittedName>
        <fullName evidence="2">Uncharacterized protein</fullName>
    </submittedName>
</protein>
<keyword evidence="3" id="KW-1185">Reference proteome</keyword>
<organism evidence="2 3">
    <name type="scientific">Trematosphaeria pertusa</name>
    <dbReference type="NCBI Taxonomy" id="390896"/>
    <lineage>
        <taxon>Eukaryota</taxon>
        <taxon>Fungi</taxon>
        <taxon>Dikarya</taxon>
        <taxon>Ascomycota</taxon>
        <taxon>Pezizomycotina</taxon>
        <taxon>Dothideomycetes</taxon>
        <taxon>Pleosporomycetidae</taxon>
        <taxon>Pleosporales</taxon>
        <taxon>Massarineae</taxon>
        <taxon>Trematosphaeriaceae</taxon>
        <taxon>Trematosphaeria</taxon>
    </lineage>
</organism>
<name>A0A6A6I5L4_9PLEO</name>
<keyword evidence="1" id="KW-0812">Transmembrane</keyword>
<dbReference type="GeneID" id="54589570"/>
<sequence>MSDDPHEPDAPTRSDATRRVCASALPDKQQPGALQGMTSIACLLPLLLFGYITLRLFLLLSDPVYDLPPQAPHGPPHLQFLFAHARRLPYLLWGSMFAPAHSQVRHQRLPSRRRSLLPPHFHRYRNRRASQLAIISTLLRQLRIRATPGFIDGPE</sequence>
<evidence type="ECO:0000313" key="2">
    <source>
        <dbReference type="EMBL" id="KAF2245519.1"/>
    </source>
</evidence>
<accession>A0A6A6I5L4</accession>
<dbReference type="AlphaFoldDB" id="A0A6A6I5L4"/>
<feature type="transmembrane region" description="Helical" evidence="1">
    <location>
        <begin position="33"/>
        <end position="54"/>
    </location>
</feature>
<keyword evidence="1" id="KW-0472">Membrane</keyword>
<dbReference type="RefSeq" id="XP_033680523.1">
    <property type="nucleotide sequence ID" value="XM_033836240.1"/>
</dbReference>
<gene>
    <name evidence="2" type="ORF">BU26DRAFT_70421</name>
</gene>
<reference evidence="2" key="1">
    <citation type="journal article" date="2020" name="Stud. Mycol.">
        <title>101 Dothideomycetes genomes: a test case for predicting lifestyles and emergence of pathogens.</title>
        <authorList>
            <person name="Haridas S."/>
            <person name="Albert R."/>
            <person name="Binder M."/>
            <person name="Bloem J."/>
            <person name="Labutti K."/>
            <person name="Salamov A."/>
            <person name="Andreopoulos B."/>
            <person name="Baker S."/>
            <person name="Barry K."/>
            <person name="Bills G."/>
            <person name="Bluhm B."/>
            <person name="Cannon C."/>
            <person name="Castanera R."/>
            <person name="Culley D."/>
            <person name="Daum C."/>
            <person name="Ezra D."/>
            <person name="Gonzalez J."/>
            <person name="Henrissat B."/>
            <person name="Kuo A."/>
            <person name="Liang C."/>
            <person name="Lipzen A."/>
            <person name="Lutzoni F."/>
            <person name="Magnuson J."/>
            <person name="Mondo S."/>
            <person name="Nolan M."/>
            <person name="Ohm R."/>
            <person name="Pangilinan J."/>
            <person name="Park H.-J."/>
            <person name="Ramirez L."/>
            <person name="Alfaro M."/>
            <person name="Sun H."/>
            <person name="Tritt A."/>
            <person name="Yoshinaga Y."/>
            <person name="Zwiers L.-H."/>
            <person name="Turgeon B."/>
            <person name="Goodwin S."/>
            <person name="Spatafora J."/>
            <person name="Crous P."/>
            <person name="Grigoriev I."/>
        </authorList>
    </citation>
    <scope>NUCLEOTIDE SEQUENCE</scope>
    <source>
        <strain evidence="2">CBS 122368</strain>
    </source>
</reference>